<dbReference type="CDD" id="cd08414">
    <property type="entry name" value="PBP2_LTTR_aromatics_like"/>
    <property type="match status" value="1"/>
</dbReference>
<sequence length="299" mass="33621">MNLRRLEYFVVLAKELHFGRAAERLHLAQPGLSQQIKVFEKECGVKLFERNSHGVTLTEAGRVLLEEGQAILDQVERTLTRVRASGDGRAGTLRIVLTRSVAFGLPDTLVNEFSERYPGVEVTRDVAWTARNVEMLRAGDVDAAFVRLPLDNEPDIDVLRLGDTEAVVVCPVDHRLAAKHRIERGDLSGETLISWPRAQAPGYFDEMQRDIFGDDPPTSIVWEPDPEHLMAAVDGNRGVAVVDSERASTLRSDKVVIRKFAPPVPRFGFGVAWQHRRDEPVLVSFVRMCRERRDDIGNH</sequence>
<dbReference type="PROSITE" id="PS50931">
    <property type="entry name" value="HTH_LYSR"/>
    <property type="match status" value="1"/>
</dbReference>
<evidence type="ECO:0000313" key="8">
    <source>
        <dbReference type="Proteomes" id="UP000654257"/>
    </source>
</evidence>
<dbReference type="AlphaFoldDB" id="A0A917G7S6"/>
<dbReference type="RefSeq" id="WP_188547460.1">
    <property type="nucleotide sequence ID" value="NZ_BMCU01000006.1"/>
</dbReference>
<evidence type="ECO:0000313" key="7">
    <source>
        <dbReference type="EMBL" id="GGG27257.1"/>
    </source>
</evidence>
<keyword evidence="8" id="KW-1185">Reference proteome</keyword>
<dbReference type="GO" id="GO:0032993">
    <property type="term" value="C:protein-DNA complex"/>
    <property type="evidence" value="ECO:0007669"/>
    <property type="project" value="TreeGrafter"/>
</dbReference>
<dbReference type="FunFam" id="1.10.10.10:FF:000001">
    <property type="entry name" value="LysR family transcriptional regulator"/>
    <property type="match status" value="1"/>
</dbReference>
<proteinExistence type="inferred from homology"/>
<dbReference type="GO" id="GO:0003700">
    <property type="term" value="F:DNA-binding transcription factor activity"/>
    <property type="evidence" value="ECO:0007669"/>
    <property type="project" value="InterPro"/>
</dbReference>
<dbReference type="EMBL" id="BMCU01000006">
    <property type="protein sequence ID" value="GGG27257.1"/>
    <property type="molecule type" value="Genomic_DNA"/>
</dbReference>
<keyword evidence="3" id="KW-0238">DNA-binding</keyword>
<evidence type="ECO:0000256" key="2">
    <source>
        <dbReference type="ARBA" id="ARBA00023015"/>
    </source>
</evidence>
<reference evidence="7" key="1">
    <citation type="journal article" date="2014" name="Int. J. Syst. Evol. Microbiol.">
        <title>Complete genome sequence of Corynebacterium casei LMG S-19264T (=DSM 44701T), isolated from a smear-ripened cheese.</title>
        <authorList>
            <consortium name="US DOE Joint Genome Institute (JGI-PGF)"/>
            <person name="Walter F."/>
            <person name="Albersmeier A."/>
            <person name="Kalinowski J."/>
            <person name="Ruckert C."/>
        </authorList>
    </citation>
    <scope>NUCLEOTIDE SEQUENCE</scope>
    <source>
        <strain evidence="7">CCM 7905</strain>
    </source>
</reference>
<dbReference type="GO" id="GO:0003677">
    <property type="term" value="F:DNA binding"/>
    <property type="evidence" value="ECO:0007669"/>
    <property type="project" value="UniProtKB-KW"/>
</dbReference>
<evidence type="ECO:0000256" key="4">
    <source>
        <dbReference type="ARBA" id="ARBA00023159"/>
    </source>
</evidence>
<dbReference type="InterPro" id="IPR000847">
    <property type="entry name" value="LysR_HTH_N"/>
</dbReference>
<dbReference type="InterPro" id="IPR005119">
    <property type="entry name" value="LysR_subst-bd"/>
</dbReference>
<evidence type="ECO:0000256" key="5">
    <source>
        <dbReference type="ARBA" id="ARBA00023163"/>
    </source>
</evidence>
<dbReference type="PANTHER" id="PTHR30346:SF0">
    <property type="entry name" value="HCA OPERON TRANSCRIPTIONAL ACTIVATOR HCAR"/>
    <property type="match status" value="1"/>
</dbReference>
<dbReference type="Pfam" id="PF03466">
    <property type="entry name" value="LysR_substrate"/>
    <property type="match status" value="1"/>
</dbReference>
<gene>
    <name evidence="7" type="ORF">GCM10007304_46350</name>
</gene>
<dbReference type="Gene3D" id="3.40.190.10">
    <property type="entry name" value="Periplasmic binding protein-like II"/>
    <property type="match status" value="2"/>
</dbReference>
<dbReference type="Proteomes" id="UP000654257">
    <property type="component" value="Unassembled WGS sequence"/>
</dbReference>
<comment type="caution">
    <text evidence="7">The sequence shown here is derived from an EMBL/GenBank/DDBJ whole genome shotgun (WGS) entry which is preliminary data.</text>
</comment>
<accession>A0A917G7S6</accession>
<reference evidence="7" key="2">
    <citation type="submission" date="2020-09" db="EMBL/GenBank/DDBJ databases">
        <authorList>
            <person name="Sun Q."/>
            <person name="Sedlacek I."/>
        </authorList>
    </citation>
    <scope>NUCLEOTIDE SEQUENCE</scope>
    <source>
        <strain evidence="7">CCM 7905</strain>
    </source>
</reference>
<protein>
    <submittedName>
        <fullName evidence="7">LysR family transcriptional regulator</fullName>
    </submittedName>
</protein>
<dbReference type="InterPro" id="IPR036388">
    <property type="entry name" value="WH-like_DNA-bd_sf"/>
</dbReference>
<organism evidence="7 8">
    <name type="scientific">Rhodococcoides trifolii</name>
    <dbReference type="NCBI Taxonomy" id="908250"/>
    <lineage>
        <taxon>Bacteria</taxon>
        <taxon>Bacillati</taxon>
        <taxon>Actinomycetota</taxon>
        <taxon>Actinomycetes</taxon>
        <taxon>Mycobacteriales</taxon>
        <taxon>Nocardiaceae</taxon>
        <taxon>Rhodococcoides</taxon>
    </lineage>
</organism>
<evidence type="ECO:0000256" key="3">
    <source>
        <dbReference type="ARBA" id="ARBA00023125"/>
    </source>
</evidence>
<evidence type="ECO:0000256" key="1">
    <source>
        <dbReference type="ARBA" id="ARBA00009437"/>
    </source>
</evidence>
<dbReference type="PANTHER" id="PTHR30346">
    <property type="entry name" value="TRANSCRIPTIONAL DUAL REGULATOR HCAR-RELATED"/>
    <property type="match status" value="1"/>
</dbReference>
<dbReference type="SUPFAM" id="SSF53850">
    <property type="entry name" value="Periplasmic binding protein-like II"/>
    <property type="match status" value="1"/>
</dbReference>
<dbReference type="SUPFAM" id="SSF46785">
    <property type="entry name" value="Winged helix' DNA-binding domain"/>
    <property type="match status" value="1"/>
</dbReference>
<name>A0A917G7S6_9NOCA</name>
<dbReference type="Gene3D" id="1.10.10.10">
    <property type="entry name" value="Winged helix-like DNA-binding domain superfamily/Winged helix DNA-binding domain"/>
    <property type="match status" value="1"/>
</dbReference>
<feature type="domain" description="HTH lysR-type" evidence="6">
    <location>
        <begin position="1"/>
        <end position="58"/>
    </location>
</feature>
<evidence type="ECO:0000259" key="6">
    <source>
        <dbReference type="PROSITE" id="PS50931"/>
    </source>
</evidence>
<keyword evidence="4" id="KW-0010">Activator</keyword>
<dbReference type="InterPro" id="IPR036390">
    <property type="entry name" value="WH_DNA-bd_sf"/>
</dbReference>
<keyword evidence="2" id="KW-0805">Transcription regulation</keyword>
<dbReference type="Pfam" id="PF00126">
    <property type="entry name" value="HTH_1"/>
    <property type="match status" value="1"/>
</dbReference>
<comment type="similarity">
    <text evidence="1">Belongs to the LysR transcriptional regulatory family.</text>
</comment>
<dbReference type="PRINTS" id="PR00039">
    <property type="entry name" value="HTHLYSR"/>
</dbReference>
<keyword evidence="5" id="KW-0804">Transcription</keyword>